<dbReference type="SUPFAM" id="SSF81383">
    <property type="entry name" value="F-box domain"/>
    <property type="match status" value="1"/>
</dbReference>
<evidence type="ECO:0000259" key="1">
    <source>
        <dbReference type="SMART" id="SM00256"/>
    </source>
</evidence>
<gene>
    <name evidence="2" type="ORF">COLO4_11922</name>
</gene>
<evidence type="ECO:0000313" key="3">
    <source>
        <dbReference type="Proteomes" id="UP000187203"/>
    </source>
</evidence>
<dbReference type="InterPro" id="IPR036047">
    <property type="entry name" value="F-box-like_dom_sf"/>
</dbReference>
<dbReference type="SMART" id="SM00256">
    <property type="entry name" value="FBOX"/>
    <property type="match status" value="1"/>
</dbReference>
<protein>
    <recommendedName>
        <fullName evidence="1">F-box domain-containing protein</fullName>
    </recommendedName>
</protein>
<dbReference type="EMBL" id="AWUE01014778">
    <property type="protein sequence ID" value="OMP01385.1"/>
    <property type="molecule type" value="Genomic_DNA"/>
</dbReference>
<dbReference type="InterPro" id="IPR050796">
    <property type="entry name" value="SCF_F-box_component"/>
</dbReference>
<dbReference type="InterPro" id="IPR001810">
    <property type="entry name" value="F-box_dom"/>
</dbReference>
<feature type="domain" description="F-box" evidence="1">
    <location>
        <begin position="7"/>
        <end position="47"/>
    </location>
</feature>
<reference evidence="3" key="1">
    <citation type="submission" date="2013-09" db="EMBL/GenBank/DDBJ databases">
        <title>Corchorus olitorius genome sequencing.</title>
        <authorList>
            <person name="Alam M."/>
            <person name="Haque M.S."/>
            <person name="Islam M.S."/>
            <person name="Emdad E.M."/>
            <person name="Islam M.M."/>
            <person name="Ahmed B."/>
            <person name="Halim A."/>
            <person name="Hossen Q.M.M."/>
            <person name="Hossain M.Z."/>
            <person name="Ahmed R."/>
            <person name="Khan M.M."/>
            <person name="Islam R."/>
            <person name="Rashid M.M."/>
            <person name="Khan S.A."/>
            <person name="Rahman M.S."/>
            <person name="Alam M."/>
            <person name="Yahiya A.S."/>
            <person name="Khan M.S."/>
            <person name="Azam M.S."/>
            <person name="Haque T."/>
            <person name="Lashkar M.Z.H."/>
            <person name="Akhand A.I."/>
            <person name="Morshed G."/>
            <person name="Roy S."/>
            <person name="Uddin K.S."/>
            <person name="Rabeya T."/>
            <person name="Hossain A.S."/>
            <person name="Chowdhury A."/>
            <person name="Snigdha A.R."/>
            <person name="Mortoza M.S."/>
            <person name="Matin S.A."/>
            <person name="Hoque S.M.E."/>
            <person name="Islam M.K."/>
            <person name="Roy D.K."/>
            <person name="Haider R."/>
            <person name="Moosa M.M."/>
            <person name="Elias S.M."/>
            <person name="Hasan A.M."/>
            <person name="Jahan S."/>
            <person name="Shafiuddin M."/>
            <person name="Mahmood N."/>
            <person name="Shommy N.S."/>
        </authorList>
    </citation>
    <scope>NUCLEOTIDE SEQUENCE [LARGE SCALE GENOMIC DNA]</scope>
    <source>
        <strain evidence="3">cv. O-4</strain>
    </source>
</reference>
<dbReference type="Pfam" id="PF00646">
    <property type="entry name" value="F-box"/>
    <property type="match status" value="1"/>
</dbReference>
<comment type="caution">
    <text evidence="2">The sequence shown here is derived from an EMBL/GenBank/DDBJ whole genome shotgun (WGS) entry which is preliminary data.</text>
</comment>
<proteinExistence type="predicted"/>
<dbReference type="PANTHER" id="PTHR31672">
    <property type="entry name" value="BNACNNG10540D PROTEIN"/>
    <property type="match status" value="1"/>
</dbReference>
<dbReference type="Proteomes" id="UP000187203">
    <property type="component" value="Unassembled WGS sequence"/>
</dbReference>
<dbReference type="AlphaFoldDB" id="A0A1R3K2R9"/>
<evidence type="ECO:0000313" key="2">
    <source>
        <dbReference type="EMBL" id="OMP01385.1"/>
    </source>
</evidence>
<dbReference type="CDD" id="cd22157">
    <property type="entry name" value="F-box_AtFBW1-like"/>
    <property type="match status" value="1"/>
</dbReference>
<keyword evidence="3" id="KW-1185">Reference proteome</keyword>
<dbReference type="PANTHER" id="PTHR31672:SF13">
    <property type="entry name" value="F-BOX PROTEIN CPR30-LIKE"/>
    <property type="match status" value="1"/>
</dbReference>
<sequence>MAVAGYFPEDLTRDILLRIPVKSLSRFRCVHRTWDSLFNSSSFIITHFNNSNKKGHNFMMVMIPHFEKIDKYHTTQLRFRLFTRDTYNVYLNLEGEAPFRITSLNNYYLINYPFVGFCNGLVCLHNDVQQPQQIVLYNPCLKQHKIIQPPFTVSDFRDKVLGFGYDSINNDYKVVYWRKREGHGIRTQAQVYTLGTNSWRKVDPPDNITFISVLENFQAFLNGAIHWWGKDQKDGCQVIVSFKVCSEEFQVFPLPDYVPPAKKFGMNFEIIGIYVCRDLLCVSVATIYDHLNNSYDIWGMGEYGVQESWTRLFVVNNEQRPDSSSYFRGIGTNGELVWSRQDTGRLKATLNYCDNEKSHNIEFGDDDNFPLFPFVTYTESLVS</sequence>
<dbReference type="NCBIfam" id="TIGR01640">
    <property type="entry name" value="F_box_assoc_1"/>
    <property type="match status" value="1"/>
</dbReference>
<dbReference type="OrthoDB" id="1555129at2759"/>
<dbReference type="STRING" id="93759.A0A1R3K2R9"/>
<organism evidence="2 3">
    <name type="scientific">Corchorus olitorius</name>
    <dbReference type="NCBI Taxonomy" id="93759"/>
    <lineage>
        <taxon>Eukaryota</taxon>
        <taxon>Viridiplantae</taxon>
        <taxon>Streptophyta</taxon>
        <taxon>Embryophyta</taxon>
        <taxon>Tracheophyta</taxon>
        <taxon>Spermatophyta</taxon>
        <taxon>Magnoliopsida</taxon>
        <taxon>eudicotyledons</taxon>
        <taxon>Gunneridae</taxon>
        <taxon>Pentapetalae</taxon>
        <taxon>rosids</taxon>
        <taxon>malvids</taxon>
        <taxon>Malvales</taxon>
        <taxon>Malvaceae</taxon>
        <taxon>Grewioideae</taxon>
        <taxon>Apeibeae</taxon>
        <taxon>Corchorus</taxon>
    </lineage>
</organism>
<name>A0A1R3K2R9_9ROSI</name>
<dbReference type="InterPro" id="IPR017451">
    <property type="entry name" value="F-box-assoc_interact_dom"/>
</dbReference>
<dbReference type="InterPro" id="IPR006527">
    <property type="entry name" value="F-box-assoc_dom_typ1"/>
</dbReference>
<dbReference type="Pfam" id="PF07734">
    <property type="entry name" value="FBA_1"/>
    <property type="match status" value="1"/>
</dbReference>
<accession>A0A1R3K2R9</accession>